<evidence type="ECO:0000313" key="2">
    <source>
        <dbReference type="EMBL" id="CAE10070.1"/>
    </source>
</evidence>
<protein>
    <submittedName>
        <fullName evidence="2">NRFJ</fullName>
    </submittedName>
</protein>
<sequence>MKKLLALSLLLLGLSLGAKEPILHQGIITQVLHGGGYAYLEIDKKGTKHWVAITDMPINPGLEVRFIEELVAENFTSQALQRKFDRLIFTSSLEYRTPIPESDHLAFIKERVDRSPYQTKETLSVYEVVKNRQNYKDKSVQVRGKIVKISSNILGRDWVHIQDGTGEKEVARIVFTGEASGLKVGEIVTAKGKASLDKDFGSGYIYPIILEESTFQK</sequence>
<reference evidence="2 3" key="1">
    <citation type="journal article" date="2003" name="Proc. Natl. Acad. Sci. U.S.A.">
        <title>Complete genome sequence and analysis of Wolinella succinogenes.</title>
        <authorList>
            <person name="Baar C."/>
            <person name="Eppinger M."/>
            <person name="Raddatz G."/>
            <person name="Simon JM."/>
            <person name="Lanz C."/>
            <person name="Klimmek O."/>
            <person name="Nandakumar R."/>
            <person name="Gross R."/>
            <person name="Rosinus A."/>
            <person name="Keller H."/>
            <person name="Jagtap P."/>
            <person name="Linke B."/>
            <person name="Meyer F."/>
            <person name="Lederer H."/>
            <person name="Schuster S.C."/>
        </authorList>
    </citation>
    <scope>NUCLEOTIDE SEQUENCE [LARGE SCALE GENOMIC DNA]</scope>
    <source>
        <strain evidence="3">ATCC 29543 / DSM 1740 / CCUG 13145 / JCM 31913 / LMG 7466 / NCTC 11488 / FDC 602W</strain>
    </source>
</reference>
<name>Q79HR2_WOLSU</name>
<evidence type="ECO:0000256" key="1">
    <source>
        <dbReference type="SAM" id="SignalP"/>
    </source>
</evidence>
<proteinExistence type="predicted"/>
<evidence type="ECO:0000313" key="3">
    <source>
        <dbReference type="Proteomes" id="UP000000422"/>
    </source>
</evidence>
<dbReference type="eggNOG" id="ENOG502ZCF6">
    <property type="taxonomic scope" value="Bacteria"/>
</dbReference>
<gene>
    <name evidence="2" type="primary">NRFJ</name>
    <name evidence="2" type="ordered locus">WS0967</name>
</gene>
<accession>Q79HR2</accession>
<feature type="chain" id="PRO_5004287639" evidence="1">
    <location>
        <begin position="19"/>
        <end position="217"/>
    </location>
</feature>
<dbReference type="Proteomes" id="UP000000422">
    <property type="component" value="Chromosome"/>
</dbReference>
<dbReference type="RefSeq" id="WP_011138864.1">
    <property type="nucleotide sequence ID" value="NC_005090.1"/>
</dbReference>
<dbReference type="KEGG" id="wsu:WS0967"/>
<dbReference type="HOGENOM" id="CLU_089932_0_0_7"/>
<organism evidence="3">
    <name type="scientific">Wolinella succinogenes (strain ATCC 29543 / DSM 1740 / CCUG 13145 / JCM 31913 / LMG 7466 / NCTC 11488 / FDC 602W)</name>
    <name type="common">Vibrio succinogenes</name>
    <dbReference type="NCBI Taxonomy" id="273121"/>
    <lineage>
        <taxon>Bacteria</taxon>
        <taxon>Pseudomonadati</taxon>
        <taxon>Campylobacterota</taxon>
        <taxon>Epsilonproteobacteria</taxon>
        <taxon>Campylobacterales</taxon>
        <taxon>Helicobacteraceae</taxon>
        <taxon>Wolinella</taxon>
    </lineage>
</organism>
<feature type="signal peptide" evidence="1">
    <location>
        <begin position="1"/>
        <end position="18"/>
    </location>
</feature>
<dbReference type="EMBL" id="BX571659">
    <property type="protein sequence ID" value="CAE10070.1"/>
    <property type="molecule type" value="Genomic_DNA"/>
</dbReference>
<dbReference type="STRING" id="273121.WS0967"/>
<keyword evidence="1" id="KW-0732">Signal</keyword>
<dbReference type="AlphaFoldDB" id="Q79HR2"/>
<keyword evidence="3" id="KW-1185">Reference proteome</keyword>